<gene>
    <name evidence="3" type="ORF">A2997_02270</name>
</gene>
<keyword evidence="2" id="KW-0472">Membrane</keyword>
<dbReference type="AlphaFoldDB" id="A0A1F6WN40"/>
<reference evidence="3 4" key="1">
    <citation type="journal article" date="2016" name="Nat. Commun.">
        <title>Thousands of microbial genomes shed light on interconnected biogeochemical processes in an aquifer system.</title>
        <authorList>
            <person name="Anantharaman K."/>
            <person name="Brown C.T."/>
            <person name="Hug L.A."/>
            <person name="Sharon I."/>
            <person name="Castelle C.J."/>
            <person name="Probst A.J."/>
            <person name="Thomas B.C."/>
            <person name="Singh A."/>
            <person name="Wilkins M.J."/>
            <person name="Karaoz U."/>
            <person name="Brodie E.L."/>
            <person name="Williams K.H."/>
            <person name="Hubbard S.S."/>
            <person name="Banfield J.F."/>
        </authorList>
    </citation>
    <scope>NUCLEOTIDE SEQUENCE [LARGE SCALE GENOMIC DNA]</scope>
</reference>
<proteinExistence type="predicted"/>
<keyword evidence="2" id="KW-0812">Transmembrane</keyword>
<dbReference type="EMBL" id="MFUQ01000020">
    <property type="protein sequence ID" value="OGI83297.1"/>
    <property type="molecule type" value="Genomic_DNA"/>
</dbReference>
<evidence type="ECO:0000313" key="4">
    <source>
        <dbReference type="Proteomes" id="UP000179448"/>
    </source>
</evidence>
<evidence type="ECO:0000313" key="3">
    <source>
        <dbReference type="EMBL" id="OGI83297.1"/>
    </source>
</evidence>
<keyword evidence="2" id="KW-1133">Transmembrane helix</keyword>
<organism evidence="3 4">
    <name type="scientific">Candidatus Nomurabacteria bacterium RIFCSPLOWO2_01_FULL_36_10b</name>
    <dbReference type="NCBI Taxonomy" id="1801766"/>
    <lineage>
        <taxon>Bacteria</taxon>
        <taxon>Candidatus Nomuraibacteriota</taxon>
    </lineage>
</organism>
<name>A0A1F6WN40_9BACT</name>
<evidence type="ECO:0000256" key="2">
    <source>
        <dbReference type="SAM" id="Phobius"/>
    </source>
</evidence>
<dbReference type="STRING" id="1801766.A2997_02270"/>
<accession>A0A1F6WN40</accession>
<keyword evidence="1" id="KW-0175">Coiled coil</keyword>
<dbReference type="Proteomes" id="UP000179448">
    <property type="component" value="Unassembled WGS sequence"/>
</dbReference>
<feature type="transmembrane region" description="Helical" evidence="2">
    <location>
        <begin position="20"/>
        <end position="40"/>
    </location>
</feature>
<protein>
    <recommendedName>
        <fullName evidence="5">Cell division protein FtsL</fullName>
    </recommendedName>
</protein>
<evidence type="ECO:0008006" key="5">
    <source>
        <dbReference type="Google" id="ProtNLM"/>
    </source>
</evidence>
<feature type="coiled-coil region" evidence="1">
    <location>
        <begin position="46"/>
        <end position="77"/>
    </location>
</feature>
<comment type="caution">
    <text evidence="3">The sequence shown here is derived from an EMBL/GenBank/DDBJ whole genome shotgun (WGS) entry which is preliminary data.</text>
</comment>
<evidence type="ECO:0000256" key="1">
    <source>
        <dbReference type="SAM" id="Coils"/>
    </source>
</evidence>
<sequence>MTYSNRATSSLIRQERKYRIIILVVAVFIAIVLVSILKLMERRAYVKDIRNNREREYQQLLKTQENIQQTVESLQNDGNKERLIREHMRVIKEGEEIIILVPDEE</sequence>